<reference evidence="1 2" key="1">
    <citation type="submission" date="2019-08" db="EMBL/GenBank/DDBJ databases">
        <authorList>
            <person name="Liang Q."/>
        </authorList>
    </citation>
    <scope>NUCLEOTIDE SEQUENCE [LARGE SCALE GENOMIC DNA]</scope>
    <source>
        <strain evidence="1 2">V1718</strain>
    </source>
</reference>
<dbReference type="AlphaFoldDB" id="A0A5B8XL37"/>
<dbReference type="Proteomes" id="UP000321595">
    <property type="component" value="Chromosome"/>
</dbReference>
<evidence type="ECO:0000313" key="2">
    <source>
        <dbReference type="Proteomes" id="UP000321595"/>
    </source>
</evidence>
<dbReference type="RefSeq" id="WP_146956523.1">
    <property type="nucleotide sequence ID" value="NZ_CP042467.1"/>
</dbReference>
<name>A0A5B8XL37_9DELT</name>
<evidence type="ECO:0000313" key="1">
    <source>
        <dbReference type="EMBL" id="QED25708.1"/>
    </source>
</evidence>
<dbReference type="EMBL" id="CP042467">
    <property type="protein sequence ID" value="QED25708.1"/>
    <property type="molecule type" value="Genomic_DNA"/>
</dbReference>
<keyword evidence="2" id="KW-1185">Reference proteome</keyword>
<protein>
    <submittedName>
        <fullName evidence="1">Uncharacterized protein</fullName>
    </submittedName>
</protein>
<organism evidence="1 2">
    <name type="scientific">Microvenator marinus</name>
    <dbReference type="NCBI Taxonomy" id="2600177"/>
    <lineage>
        <taxon>Bacteria</taxon>
        <taxon>Deltaproteobacteria</taxon>
        <taxon>Bradymonadales</taxon>
        <taxon>Microvenatoraceae</taxon>
        <taxon>Microvenator</taxon>
    </lineage>
</organism>
<gene>
    <name evidence="1" type="ORF">FRD01_00195</name>
</gene>
<sequence>MNRQGLEIEKGARHCKILDKEGEVLFRTTNLRDAEHYLELIEEIDRLHRLLDARGVAPHRIYLLAIDEDKRGRVNLENVPANEVVIVAKADDGVVVRHLNDGREEIVDLDELEPIEGGSYLQASEVFDESVHVVLRFDRESEVSAVGVFRTKEKADTISTDWSKVEETPGSEYTAALAHSEGDILLYRIEASVED</sequence>
<accession>A0A5B8XL37</accession>
<dbReference type="OrthoDB" id="5524658at2"/>
<proteinExistence type="predicted"/>
<dbReference type="KEGG" id="bbae:FRD01_00195"/>